<dbReference type="STRING" id="1314776.A0A166DYQ0"/>
<dbReference type="AlphaFoldDB" id="A0A166DYQ0"/>
<accession>A0A166DYQ0</accession>
<keyword evidence="3" id="KW-1185">Reference proteome</keyword>
<dbReference type="EMBL" id="KV428052">
    <property type="protein sequence ID" value="KZT39035.1"/>
    <property type="molecule type" value="Genomic_DNA"/>
</dbReference>
<organism evidence="2 3">
    <name type="scientific">Sistotremastrum suecicum HHB10207 ss-3</name>
    <dbReference type="NCBI Taxonomy" id="1314776"/>
    <lineage>
        <taxon>Eukaryota</taxon>
        <taxon>Fungi</taxon>
        <taxon>Dikarya</taxon>
        <taxon>Basidiomycota</taxon>
        <taxon>Agaricomycotina</taxon>
        <taxon>Agaricomycetes</taxon>
        <taxon>Sistotremastrales</taxon>
        <taxon>Sistotremastraceae</taxon>
        <taxon>Sistotremastrum</taxon>
    </lineage>
</organism>
<protein>
    <submittedName>
        <fullName evidence="2">Uncharacterized protein</fullName>
    </submittedName>
</protein>
<dbReference type="OrthoDB" id="2680805at2759"/>
<evidence type="ECO:0000313" key="3">
    <source>
        <dbReference type="Proteomes" id="UP000076798"/>
    </source>
</evidence>
<feature type="compositionally biased region" description="Basic and acidic residues" evidence="1">
    <location>
        <begin position="1"/>
        <end position="19"/>
    </location>
</feature>
<reference evidence="2 3" key="1">
    <citation type="journal article" date="2016" name="Mol. Biol. Evol.">
        <title>Comparative Genomics of Early-Diverging Mushroom-Forming Fungi Provides Insights into the Origins of Lignocellulose Decay Capabilities.</title>
        <authorList>
            <person name="Nagy L.G."/>
            <person name="Riley R."/>
            <person name="Tritt A."/>
            <person name="Adam C."/>
            <person name="Daum C."/>
            <person name="Floudas D."/>
            <person name="Sun H."/>
            <person name="Yadav J.S."/>
            <person name="Pangilinan J."/>
            <person name="Larsson K.H."/>
            <person name="Matsuura K."/>
            <person name="Barry K."/>
            <person name="Labutti K."/>
            <person name="Kuo R."/>
            <person name="Ohm R.A."/>
            <person name="Bhattacharya S.S."/>
            <person name="Shirouzu T."/>
            <person name="Yoshinaga Y."/>
            <person name="Martin F.M."/>
            <person name="Grigoriev I.V."/>
            <person name="Hibbett D.S."/>
        </authorList>
    </citation>
    <scope>NUCLEOTIDE SEQUENCE [LARGE SCALE GENOMIC DNA]</scope>
    <source>
        <strain evidence="2 3">HHB10207 ss-3</strain>
    </source>
</reference>
<feature type="compositionally biased region" description="Low complexity" evidence="1">
    <location>
        <begin position="180"/>
        <end position="189"/>
    </location>
</feature>
<name>A0A166DYQ0_9AGAM</name>
<sequence>MFDDDPRGSENELMRELGHVKRPTSTRPSDNTPRRAGPAPPRTPSSRQRPPITFQPRDSDDETDFEQPPAPQRPIHTTFASDNPFQISAADAVAKVSSLVKEAANLLWRIPEDFIFADDTRQAVDFIETRVASHDSAETPTKSPTLSTDPKVFTLLEAISVRLQSLEGLVPSPPKARTASYAAAASSVRPQPPPPPPIPKLAPSPTQRHHPCRLVFQLTDPPDPRNRLPPLEVCERINQDLVGAGAPDALRVVAARWNNKGNCIILVHEDQKATDLVPYAEHFAHHICGLSKWEAIPDQAWTRVLVHALPISRMSSTGQTLGFDK</sequence>
<evidence type="ECO:0000313" key="2">
    <source>
        <dbReference type="EMBL" id="KZT39035.1"/>
    </source>
</evidence>
<evidence type="ECO:0000256" key="1">
    <source>
        <dbReference type="SAM" id="MobiDB-lite"/>
    </source>
</evidence>
<feature type="region of interest" description="Disordered" evidence="1">
    <location>
        <begin position="1"/>
        <end position="79"/>
    </location>
</feature>
<feature type="region of interest" description="Disordered" evidence="1">
    <location>
        <begin position="180"/>
        <end position="208"/>
    </location>
</feature>
<proteinExistence type="predicted"/>
<gene>
    <name evidence="2" type="ORF">SISSUDRAFT_1061438</name>
</gene>
<dbReference type="Proteomes" id="UP000076798">
    <property type="component" value="Unassembled WGS sequence"/>
</dbReference>
<feature type="compositionally biased region" description="Pro residues" evidence="1">
    <location>
        <begin position="190"/>
        <end position="202"/>
    </location>
</feature>